<name>L7K0F2_TRAHO</name>
<evidence type="ECO:0000313" key="1">
    <source>
        <dbReference type="EMBL" id="ELQ76981.1"/>
    </source>
</evidence>
<dbReference type="Proteomes" id="UP000011185">
    <property type="component" value="Unassembled WGS sequence"/>
</dbReference>
<organism evidence="1 2">
    <name type="scientific">Trachipleistophora hominis</name>
    <name type="common">Microsporidian parasite</name>
    <dbReference type="NCBI Taxonomy" id="72359"/>
    <lineage>
        <taxon>Eukaryota</taxon>
        <taxon>Fungi</taxon>
        <taxon>Fungi incertae sedis</taxon>
        <taxon>Microsporidia</taxon>
        <taxon>Pleistophoridae</taxon>
        <taxon>Trachipleistophora</taxon>
    </lineage>
</organism>
<dbReference type="AlphaFoldDB" id="L7K0F2"/>
<proteinExistence type="predicted"/>
<sequence length="47" mass="5634">MVSAEHIWIVHLGVLMKVYLSINQIHRLKNENDWLIQRVIIIKMHSL</sequence>
<evidence type="ECO:0000313" key="2">
    <source>
        <dbReference type="Proteomes" id="UP000011185"/>
    </source>
</evidence>
<protein>
    <submittedName>
        <fullName evidence="1">Uncharacterized protein</fullName>
    </submittedName>
</protein>
<dbReference type="EMBL" id="JH993798">
    <property type="protein sequence ID" value="ELQ76981.1"/>
    <property type="molecule type" value="Genomic_DNA"/>
</dbReference>
<dbReference type="HOGENOM" id="CLU_3175703_0_0_1"/>
<keyword evidence="2" id="KW-1185">Reference proteome</keyword>
<dbReference type="VEuPathDB" id="MicrosporidiaDB:THOM_0008"/>
<dbReference type="InParanoid" id="L7K0F2"/>
<accession>L7K0F2</accession>
<reference evidence="1 2" key="1">
    <citation type="journal article" date="2012" name="PLoS Pathog.">
        <title>The genome of the obligate intracellular parasite Trachipleistophora hominis: new insights into microsporidian genome dynamics and reductive evolution.</title>
        <authorList>
            <person name="Heinz E."/>
            <person name="Williams T.A."/>
            <person name="Nakjang S."/>
            <person name="Noel C.J."/>
            <person name="Swan D.C."/>
            <person name="Goldberg A.V."/>
            <person name="Harris S.R."/>
            <person name="Weinmaier T."/>
            <person name="Markert S."/>
            <person name="Becher D."/>
            <person name="Bernhardt J."/>
            <person name="Dagan T."/>
            <person name="Hacker C."/>
            <person name="Lucocq J.M."/>
            <person name="Schweder T."/>
            <person name="Rattei T."/>
            <person name="Hall N."/>
            <person name="Hirt R.P."/>
            <person name="Embley T.M."/>
        </authorList>
    </citation>
    <scope>NUCLEOTIDE SEQUENCE [LARGE SCALE GENOMIC DNA]</scope>
</reference>
<gene>
    <name evidence="1" type="ORF">THOM_0008</name>
</gene>